<name>A0ABM1EC14_PRICU</name>
<dbReference type="Gene3D" id="2.40.250.10">
    <property type="entry name" value="Core binding factor, beta subunit"/>
    <property type="match status" value="1"/>
</dbReference>
<accession>A0ABM1EC14</accession>
<dbReference type="GeneID" id="106810503"/>
<evidence type="ECO:0000313" key="5">
    <source>
        <dbReference type="Proteomes" id="UP000695022"/>
    </source>
</evidence>
<evidence type="ECO:0000256" key="4">
    <source>
        <dbReference type="SAM" id="MobiDB-lite"/>
    </source>
</evidence>
<comment type="similarity">
    <text evidence="3">Belongs to the CBF-beta family.</text>
</comment>
<keyword evidence="5" id="KW-1185">Reference proteome</keyword>
<evidence type="ECO:0000256" key="3">
    <source>
        <dbReference type="ARBA" id="ARBA00025734"/>
    </source>
</evidence>
<feature type="region of interest" description="Disordered" evidence="4">
    <location>
        <begin position="27"/>
        <end position="46"/>
    </location>
</feature>
<dbReference type="PANTHER" id="PTHR10276">
    <property type="entry name" value="CORE-BINDING FACTOR, BETA SUBUNIT"/>
    <property type="match status" value="1"/>
</dbReference>
<dbReference type="SUPFAM" id="SSF50723">
    <property type="entry name" value="Core binding factor beta, CBF"/>
    <property type="match status" value="1"/>
</dbReference>
<dbReference type="InterPro" id="IPR003417">
    <property type="entry name" value="CBF_beta"/>
</dbReference>
<dbReference type="Proteomes" id="UP000695022">
    <property type="component" value="Unplaced"/>
</dbReference>
<protein>
    <submittedName>
        <fullName evidence="6">Core-binding factor subunit beta-like</fullName>
    </submittedName>
</protein>
<evidence type="ECO:0000313" key="6">
    <source>
        <dbReference type="RefSeq" id="XP_014669735.1"/>
    </source>
</evidence>
<keyword evidence="2" id="KW-0539">Nucleus</keyword>
<dbReference type="InterPro" id="IPR036552">
    <property type="entry name" value="CBF_bsu_sf"/>
</dbReference>
<sequence>MDGVCVLWRGYIDVDSLNGIGKLEFDEETAQERERERERERKRERE</sequence>
<dbReference type="Pfam" id="PF02312">
    <property type="entry name" value="CBF_beta"/>
    <property type="match status" value="1"/>
</dbReference>
<dbReference type="RefSeq" id="XP_014669735.1">
    <property type="nucleotide sequence ID" value="XM_014814249.1"/>
</dbReference>
<evidence type="ECO:0000256" key="1">
    <source>
        <dbReference type="ARBA" id="ARBA00004123"/>
    </source>
</evidence>
<organism evidence="5 6">
    <name type="scientific">Priapulus caudatus</name>
    <name type="common">Priapulid worm</name>
    <dbReference type="NCBI Taxonomy" id="37621"/>
    <lineage>
        <taxon>Eukaryota</taxon>
        <taxon>Metazoa</taxon>
        <taxon>Ecdysozoa</taxon>
        <taxon>Scalidophora</taxon>
        <taxon>Priapulida</taxon>
        <taxon>Priapulimorpha</taxon>
        <taxon>Priapulimorphida</taxon>
        <taxon>Priapulidae</taxon>
        <taxon>Priapulus</taxon>
    </lineage>
</organism>
<evidence type="ECO:0000256" key="2">
    <source>
        <dbReference type="ARBA" id="ARBA00023242"/>
    </source>
</evidence>
<reference evidence="6" key="1">
    <citation type="submission" date="2025-08" db="UniProtKB">
        <authorList>
            <consortium name="RefSeq"/>
        </authorList>
    </citation>
    <scope>IDENTIFICATION</scope>
</reference>
<feature type="compositionally biased region" description="Basic and acidic residues" evidence="4">
    <location>
        <begin position="30"/>
        <end position="46"/>
    </location>
</feature>
<proteinExistence type="inferred from homology"/>
<comment type="subcellular location">
    <subcellularLocation>
        <location evidence="1">Nucleus</location>
    </subcellularLocation>
</comment>
<gene>
    <name evidence="6" type="primary">LOC106810503</name>
</gene>
<feature type="non-terminal residue" evidence="6">
    <location>
        <position position="46"/>
    </location>
</feature>
<dbReference type="PANTHER" id="PTHR10276:SF3">
    <property type="entry name" value="CORE-BINDING FACTOR SUBUNIT BETA"/>
    <property type="match status" value="1"/>
</dbReference>